<dbReference type="Pfam" id="PF00596">
    <property type="entry name" value="Aldolase_II"/>
    <property type="match status" value="1"/>
</dbReference>
<feature type="domain" description="Class II aldolase/adducin N-terminal" evidence="3">
    <location>
        <begin position="12"/>
        <end position="190"/>
    </location>
</feature>
<evidence type="ECO:0000313" key="5">
    <source>
        <dbReference type="Proteomes" id="UP001202922"/>
    </source>
</evidence>
<gene>
    <name evidence="4" type="ORF">L0M17_18620</name>
</gene>
<dbReference type="InterPro" id="IPR001303">
    <property type="entry name" value="Aldolase_II/adducin_N"/>
</dbReference>
<dbReference type="PANTHER" id="PTHR22789:SF0">
    <property type="entry name" value="3-OXO-TETRONATE 4-PHOSPHATE DECARBOXYLASE-RELATED"/>
    <property type="match status" value="1"/>
</dbReference>
<dbReference type="Gene3D" id="3.40.225.10">
    <property type="entry name" value="Class II aldolase/adducin N-terminal domain"/>
    <property type="match status" value="1"/>
</dbReference>
<protein>
    <submittedName>
        <fullName evidence="4">Class II aldolase/adducin family protein</fullName>
    </submittedName>
</protein>
<comment type="caution">
    <text evidence="4">The sequence shown here is derived from an EMBL/GenBank/DDBJ whole genome shotgun (WGS) entry which is preliminary data.</text>
</comment>
<keyword evidence="2" id="KW-0456">Lyase</keyword>
<name>A0ABS9U6T8_9MICC</name>
<dbReference type="EMBL" id="JAKZBV010000001">
    <property type="protein sequence ID" value="MCH6471955.1"/>
    <property type="molecule type" value="Genomic_DNA"/>
</dbReference>
<evidence type="ECO:0000256" key="1">
    <source>
        <dbReference type="ARBA" id="ARBA00022723"/>
    </source>
</evidence>
<dbReference type="SMART" id="SM01007">
    <property type="entry name" value="Aldolase_II"/>
    <property type="match status" value="1"/>
</dbReference>
<dbReference type="PANTHER" id="PTHR22789">
    <property type="entry name" value="FUCULOSE PHOSPHATE ALDOLASE"/>
    <property type="match status" value="1"/>
</dbReference>
<evidence type="ECO:0000313" key="4">
    <source>
        <dbReference type="EMBL" id="MCH6471955.1"/>
    </source>
</evidence>
<dbReference type="RefSeq" id="WP_241055876.1">
    <property type="nucleotide sequence ID" value="NZ_JAKZBV010000001.1"/>
</dbReference>
<dbReference type="Proteomes" id="UP001202922">
    <property type="component" value="Unassembled WGS sequence"/>
</dbReference>
<reference evidence="4 5" key="1">
    <citation type="submission" date="2022-03" db="EMBL/GenBank/DDBJ databases">
        <title>Sinomonas sp. isolated from a soil.</title>
        <authorList>
            <person name="Han J."/>
            <person name="Kim D.-U."/>
        </authorList>
    </citation>
    <scope>NUCLEOTIDE SEQUENCE [LARGE SCALE GENOMIC DNA]</scope>
    <source>
        <strain evidence="4 5">5-5</strain>
    </source>
</reference>
<dbReference type="InterPro" id="IPR050197">
    <property type="entry name" value="Aldolase_class_II_sugar_metab"/>
</dbReference>
<keyword evidence="5" id="KW-1185">Reference proteome</keyword>
<evidence type="ECO:0000256" key="2">
    <source>
        <dbReference type="ARBA" id="ARBA00023239"/>
    </source>
</evidence>
<evidence type="ECO:0000259" key="3">
    <source>
        <dbReference type="SMART" id="SM01007"/>
    </source>
</evidence>
<dbReference type="SUPFAM" id="SSF53639">
    <property type="entry name" value="AraD/HMP-PK domain-like"/>
    <property type="match status" value="1"/>
</dbReference>
<organism evidence="4 5">
    <name type="scientific">Sinomonas terrae</name>
    <dbReference type="NCBI Taxonomy" id="2908838"/>
    <lineage>
        <taxon>Bacteria</taxon>
        <taxon>Bacillati</taxon>
        <taxon>Actinomycetota</taxon>
        <taxon>Actinomycetes</taxon>
        <taxon>Micrococcales</taxon>
        <taxon>Micrococcaceae</taxon>
        <taxon>Sinomonas</taxon>
    </lineage>
</organism>
<accession>A0ABS9U6T8</accession>
<dbReference type="InterPro" id="IPR036409">
    <property type="entry name" value="Aldolase_II/adducin_N_sf"/>
</dbReference>
<sequence length="229" mass="24553">MTSSEAMAGPREALVLAGRSLTANGLSRGSAGNLSVRDGDRLLMSPTGSDLGSLEAASLSVLDFEGNLQEGPRPSKEFPFHRAFYRRDCATNAVVHVHSPAAMAVSCLEPWTEWSAIPPLTPYFVMRVGQTPLVPYADPGDPSQADWIEAIPYPLHAVLLQNHGAITVGRDLAEAVDTAVELEQACDTLLRTAGLPKRLLDEETAVRLAGKYGRHWTFGQPLAVPPAQS</sequence>
<proteinExistence type="predicted"/>
<keyword evidence="1" id="KW-0479">Metal-binding</keyword>